<reference evidence="1" key="1">
    <citation type="submission" date="2010-04" db="EMBL/GenBank/DDBJ databases">
        <authorList>
            <person name="Reid K.E."/>
            <person name="Liao N."/>
            <person name="Chan S."/>
            <person name="Docking R."/>
            <person name="Taylor G."/>
            <person name="Moore R."/>
            <person name="Mayo M."/>
            <person name="Munro S."/>
            <person name="King J."/>
            <person name="Yanchuk A."/>
            <person name="Holt R."/>
            <person name="Jones S."/>
            <person name="Marra M."/>
            <person name="Ritland C.E."/>
            <person name="Ritland K."/>
            <person name="Bohlmann J."/>
        </authorList>
    </citation>
    <scope>NUCLEOTIDE SEQUENCE</scope>
    <source>
        <tissue evidence="1">Bud</tissue>
    </source>
</reference>
<organism evidence="1">
    <name type="scientific">Picea sitchensis</name>
    <name type="common">Sitka spruce</name>
    <name type="synonym">Pinus sitchensis</name>
    <dbReference type="NCBI Taxonomy" id="3332"/>
    <lineage>
        <taxon>Eukaryota</taxon>
        <taxon>Viridiplantae</taxon>
        <taxon>Streptophyta</taxon>
        <taxon>Embryophyta</taxon>
        <taxon>Tracheophyta</taxon>
        <taxon>Spermatophyta</taxon>
        <taxon>Pinopsida</taxon>
        <taxon>Pinidae</taxon>
        <taxon>Conifers I</taxon>
        <taxon>Pinales</taxon>
        <taxon>Pinaceae</taxon>
        <taxon>Picea</taxon>
    </lineage>
</organism>
<sequence>MNWIAPPKEFCFHSLHTPQRISRDIQGAETTVHRIINVFGTSSTPAFGVPSTPAFSFATSTQFGATSKFGQKPAFGSTSVSVCLWGFWIRTTEELMNG</sequence>
<protein>
    <submittedName>
        <fullName evidence="1">Uncharacterized protein</fullName>
    </submittedName>
</protein>
<accession>D5ABU3</accession>
<dbReference type="EMBL" id="BT123708">
    <property type="protein sequence ID" value="ADE77012.1"/>
    <property type="molecule type" value="mRNA"/>
</dbReference>
<dbReference type="AlphaFoldDB" id="D5ABU3"/>
<name>D5ABU3_PICSI</name>
<proteinExistence type="evidence at transcript level"/>
<evidence type="ECO:0000313" key="1">
    <source>
        <dbReference type="EMBL" id="ADE77012.1"/>
    </source>
</evidence>